<dbReference type="EMBL" id="CP024785">
    <property type="protein sequence ID" value="AUB36905.1"/>
    <property type="molecule type" value="Genomic_DNA"/>
</dbReference>
<dbReference type="KEGG" id="nfl:COO91_02834"/>
<name>A0A2K8SQ24_9NOSO</name>
<dbReference type="Proteomes" id="UP000232003">
    <property type="component" value="Chromosome"/>
</dbReference>
<sequence>MRGLPIDLAIHVSKALLLGGGLKERIAESFSIQQAKFLKPSCLVVG</sequence>
<gene>
    <name evidence="1" type="ORF">COO91_02834</name>
</gene>
<reference evidence="1 2" key="1">
    <citation type="submission" date="2017-11" db="EMBL/GenBank/DDBJ databases">
        <title>Complete genome of a free-living desiccation-tolerant cyanobacterium and its photosynthetic adaptation to extreme terrestrial habitat.</title>
        <authorList>
            <person name="Shang J."/>
        </authorList>
    </citation>
    <scope>NUCLEOTIDE SEQUENCE [LARGE SCALE GENOMIC DNA]</scope>
    <source>
        <strain evidence="1 2">CCNUN1</strain>
    </source>
</reference>
<protein>
    <submittedName>
        <fullName evidence="1">Uncharacterized protein</fullName>
    </submittedName>
</protein>
<evidence type="ECO:0000313" key="2">
    <source>
        <dbReference type="Proteomes" id="UP000232003"/>
    </source>
</evidence>
<evidence type="ECO:0000313" key="1">
    <source>
        <dbReference type="EMBL" id="AUB36905.1"/>
    </source>
</evidence>
<accession>A0A2K8SQ24</accession>
<proteinExistence type="predicted"/>
<organism evidence="1 2">
    <name type="scientific">Nostoc flagelliforme CCNUN1</name>
    <dbReference type="NCBI Taxonomy" id="2038116"/>
    <lineage>
        <taxon>Bacteria</taxon>
        <taxon>Bacillati</taxon>
        <taxon>Cyanobacteriota</taxon>
        <taxon>Cyanophyceae</taxon>
        <taxon>Nostocales</taxon>
        <taxon>Nostocaceae</taxon>
        <taxon>Nostoc</taxon>
    </lineage>
</organism>
<dbReference type="AlphaFoldDB" id="A0A2K8SQ24"/>
<keyword evidence="2" id="KW-1185">Reference proteome</keyword>